<evidence type="ECO:0000313" key="2">
    <source>
        <dbReference type="EMBL" id="EPB85848.1"/>
    </source>
</evidence>
<dbReference type="GO" id="GO:0070086">
    <property type="term" value="P:ubiquitin-dependent endocytosis"/>
    <property type="evidence" value="ECO:0007669"/>
    <property type="project" value="TreeGrafter"/>
</dbReference>
<protein>
    <recommendedName>
        <fullName evidence="1">Arrestin C-terminal-like domain-containing protein</fullName>
    </recommendedName>
</protein>
<dbReference type="Proteomes" id="UP000014254">
    <property type="component" value="Unassembled WGS sequence"/>
</dbReference>
<dbReference type="InterPro" id="IPR014752">
    <property type="entry name" value="Arrestin-like_C"/>
</dbReference>
<reference evidence="3" key="1">
    <citation type="submission" date="2013-05" db="EMBL/GenBank/DDBJ databases">
        <title>The Genome sequence of Mucor circinelloides f. circinelloides 1006PhL.</title>
        <authorList>
            <consortium name="The Broad Institute Genomics Platform"/>
            <person name="Cuomo C."/>
            <person name="Earl A."/>
            <person name="Findley K."/>
            <person name="Lee S.C."/>
            <person name="Walker B."/>
            <person name="Young S."/>
            <person name="Zeng Q."/>
            <person name="Gargeya S."/>
            <person name="Fitzgerald M."/>
            <person name="Haas B."/>
            <person name="Abouelleil A."/>
            <person name="Allen A.W."/>
            <person name="Alvarado L."/>
            <person name="Arachchi H.M."/>
            <person name="Berlin A.M."/>
            <person name="Chapman S.B."/>
            <person name="Gainer-Dewar J."/>
            <person name="Goldberg J."/>
            <person name="Griggs A."/>
            <person name="Gujja S."/>
            <person name="Hansen M."/>
            <person name="Howarth C."/>
            <person name="Imamovic A."/>
            <person name="Ireland A."/>
            <person name="Larimer J."/>
            <person name="McCowan C."/>
            <person name="Murphy C."/>
            <person name="Pearson M."/>
            <person name="Poon T.W."/>
            <person name="Priest M."/>
            <person name="Roberts A."/>
            <person name="Saif S."/>
            <person name="Shea T."/>
            <person name="Sisk P."/>
            <person name="Sykes S."/>
            <person name="Wortman J."/>
            <person name="Nusbaum C."/>
            <person name="Birren B."/>
        </authorList>
    </citation>
    <scope>NUCLEOTIDE SEQUENCE [LARGE SCALE GENOMIC DNA]</scope>
    <source>
        <strain evidence="3">1006PhL</strain>
    </source>
</reference>
<dbReference type="SUPFAM" id="SSF81296">
    <property type="entry name" value="E set domains"/>
    <property type="match status" value="1"/>
</dbReference>
<evidence type="ECO:0000313" key="3">
    <source>
        <dbReference type="Proteomes" id="UP000014254"/>
    </source>
</evidence>
<dbReference type="Pfam" id="PF02752">
    <property type="entry name" value="Arrestin_C"/>
    <property type="match status" value="1"/>
</dbReference>
<dbReference type="InterPro" id="IPR014756">
    <property type="entry name" value="Ig_E-set"/>
</dbReference>
<dbReference type="VEuPathDB" id="FungiDB:HMPREF1544_07347"/>
<dbReference type="GO" id="GO:0005829">
    <property type="term" value="C:cytosol"/>
    <property type="evidence" value="ECO:0007669"/>
    <property type="project" value="TreeGrafter"/>
</dbReference>
<gene>
    <name evidence="2" type="ORF">HMPREF1544_07347</name>
</gene>
<dbReference type="GO" id="GO:0031625">
    <property type="term" value="F:ubiquitin protein ligase binding"/>
    <property type="evidence" value="ECO:0007669"/>
    <property type="project" value="TreeGrafter"/>
</dbReference>
<organism evidence="2 3">
    <name type="scientific">Mucor circinelloides f. circinelloides (strain 1006PhL)</name>
    <name type="common">Mucormycosis agent</name>
    <name type="synonym">Calyptromyces circinelloides</name>
    <dbReference type="NCBI Taxonomy" id="1220926"/>
    <lineage>
        <taxon>Eukaryota</taxon>
        <taxon>Fungi</taxon>
        <taxon>Fungi incertae sedis</taxon>
        <taxon>Mucoromycota</taxon>
        <taxon>Mucoromycotina</taxon>
        <taxon>Mucoromycetes</taxon>
        <taxon>Mucorales</taxon>
        <taxon>Mucorineae</taxon>
        <taxon>Mucoraceae</taxon>
        <taxon>Mucor</taxon>
    </lineage>
</organism>
<dbReference type="InterPro" id="IPR011021">
    <property type="entry name" value="Arrestin-like_N"/>
</dbReference>
<dbReference type="OMA" id="RHTSCCK"/>
<sequence length="442" mass="49204">MLNVHPMQLTHAPEFRIHLDDDQVILHGTAEESAGVILRGSIILTCHEQTKVKSITLKFMGITNVNWSEGLGSHQKHYRAERKILEKEWTFLELKKKAHHLCQGQYKWDFEIPLPGNLPETVNHEMGQVQYRLKAYCDRPTFSMNYVDKRVIKVTRLMLPSSLELTQSVIISNVWANKVAYDISIPSKVYCSNKSIPISFDLMPIAPHLKIKSVSCSLKEYITCSTMDHHKTEGKVINHLRDDRLSLDSTTGHWAKIELLHVPSDSSLINYDMCGELIQVKHKLKFSVALQNLDGHISELRAAIPVVIAPMLPEDDDNTLPAYEDAWRSIPYDAETLAHMIAMGEVPASAAAVAPPPPLAPASTSFPPALILTSDSHSTLSSLSSNSVNSNSFSEEDLLTPEPLPWMGIDISRVPSYTTALRTGAPCTLSPSLPNYESITIA</sequence>
<dbReference type="SMART" id="SM01017">
    <property type="entry name" value="Arrestin_C"/>
    <property type="match status" value="1"/>
</dbReference>
<evidence type="ECO:0000259" key="1">
    <source>
        <dbReference type="SMART" id="SM01017"/>
    </source>
</evidence>
<keyword evidence="3" id="KW-1185">Reference proteome</keyword>
<dbReference type="GO" id="GO:0005886">
    <property type="term" value="C:plasma membrane"/>
    <property type="evidence" value="ECO:0007669"/>
    <property type="project" value="TreeGrafter"/>
</dbReference>
<dbReference type="PANTHER" id="PTHR11188:SF17">
    <property type="entry name" value="FI21816P1"/>
    <property type="match status" value="1"/>
</dbReference>
<dbReference type="InterPro" id="IPR050357">
    <property type="entry name" value="Arrestin_domain-protein"/>
</dbReference>
<dbReference type="Gene3D" id="2.60.40.640">
    <property type="match status" value="2"/>
</dbReference>
<dbReference type="FunCoup" id="S2JSZ5">
    <property type="interactions" value="105"/>
</dbReference>
<dbReference type="Pfam" id="PF00339">
    <property type="entry name" value="Arrestin_N"/>
    <property type="match status" value="1"/>
</dbReference>
<dbReference type="PANTHER" id="PTHR11188">
    <property type="entry name" value="ARRESTIN DOMAIN CONTAINING PROTEIN"/>
    <property type="match status" value="1"/>
</dbReference>
<dbReference type="STRING" id="1220926.S2JSZ5"/>
<dbReference type="AlphaFoldDB" id="S2JSZ5"/>
<accession>S2JSZ5</accession>
<name>S2JSZ5_MUCC1</name>
<dbReference type="GO" id="GO:0030674">
    <property type="term" value="F:protein-macromolecule adaptor activity"/>
    <property type="evidence" value="ECO:0007669"/>
    <property type="project" value="TreeGrafter"/>
</dbReference>
<feature type="domain" description="Arrestin C-terminal-like" evidence="1">
    <location>
        <begin position="175"/>
        <end position="313"/>
    </location>
</feature>
<dbReference type="InParanoid" id="S2JSZ5"/>
<proteinExistence type="predicted"/>
<dbReference type="eggNOG" id="KOG3780">
    <property type="taxonomic scope" value="Eukaryota"/>
</dbReference>
<dbReference type="EMBL" id="KE124002">
    <property type="protein sequence ID" value="EPB85848.1"/>
    <property type="molecule type" value="Genomic_DNA"/>
</dbReference>
<dbReference type="OrthoDB" id="2333384at2759"/>
<dbReference type="InterPro" id="IPR011022">
    <property type="entry name" value="Arrestin_C-like"/>
</dbReference>